<name>A0A699TZK2_TANCI</name>
<accession>A0A699TZK2</accession>
<dbReference type="InterPro" id="IPR012337">
    <property type="entry name" value="RNaseH-like_sf"/>
</dbReference>
<gene>
    <name evidence="2" type="ORF">Tci_885013</name>
</gene>
<dbReference type="GO" id="GO:0003676">
    <property type="term" value="F:nucleic acid binding"/>
    <property type="evidence" value="ECO:0007669"/>
    <property type="project" value="InterPro"/>
</dbReference>
<organism evidence="2">
    <name type="scientific">Tanacetum cinerariifolium</name>
    <name type="common">Dalmatian daisy</name>
    <name type="synonym">Chrysanthemum cinerariifolium</name>
    <dbReference type="NCBI Taxonomy" id="118510"/>
    <lineage>
        <taxon>Eukaryota</taxon>
        <taxon>Viridiplantae</taxon>
        <taxon>Streptophyta</taxon>
        <taxon>Embryophyta</taxon>
        <taxon>Tracheophyta</taxon>
        <taxon>Spermatophyta</taxon>
        <taxon>Magnoliopsida</taxon>
        <taxon>eudicotyledons</taxon>
        <taxon>Gunneridae</taxon>
        <taxon>Pentapetalae</taxon>
        <taxon>asterids</taxon>
        <taxon>campanulids</taxon>
        <taxon>Asterales</taxon>
        <taxon>Asteraceae</taxon>
        <taxon>Asteroideae</taxon>
        <taxon>Anthemideae</taxon>
        <taxon>Anthemidinae</taxon>
        <taxon>Tanacetum</taxon>
    </lineage>
</organism>
<evidence type="ECO:0000313" key="2">
    <source>
        <dbReference type="EMBL" id="GFD13044.1"/>
    </source>
</evidence>
<dbReference type="EMBL" id="BKCJ011269795">
    <property type="protein sequence ID" value="GFD13044.1"/>
    <property type="molecule type" value="Genomic_DNA"/>
</dbReference>
<comment type="caution">
    <text evidence="2">The sequence shown here is derived from an EMBL/GenBank/DDBJ whole genome shotgun (WGS) entry which is preliminary data.</text>
</comment>
<sequence>DTTYKSLVKINYDDAFKDSKAAYGIVVRDSIGTLARVSGKSCFDTSPLHAEVIAIHYACYLAYNKGWCGAIVESDS</sequence>
<proteinExistence type="predicted"/>
<dbReference type="GO" id="GO:0004523">
    <property type="term" value="F:RNA-DNA hybrid ribonuclease activity"/>
    <property type="evidence" value="ECO:0007669"/>
    <property type="project" value="InterPro"/>
</dbReference>
<feature type="non-terminal residue" evidence="2">
    <location>
        <position position="1"/>
    </location>
</feature>
<dbReference type="Pfam" id="PF13456">
    <property type="entry name" value="RVT_3"/>
    <property type="match status" value="1"/>
</dbReference>
<evidence type="ECO:0000259" key="1">
    <source>
        <dbReference type="Pfam" id="PF13456"/>
    </source>
</evidence>
<feature type="domain" description="RNase H type-1" evidence="1">
    <location>
        <begin position="12"/>
        <end position="76"/>
    </location>
</feature>
<dbReference type="SUPFAM" id="SSF53098">
    <property type="entry name" value="Ribonuclease H-like"/>
    <property type="match status" value="1"/>
</dbReference>
<dbReference type="InterPro" id="IPR036397">
    <property type="entry name" value="RNaseH_sf"/>
</dbReference>
<dbReference type="AlphaFoldDB" id="A0A699TZK2"/>
<dbReference type="Gene3D" id="3.30.420.10">
    <property type="entry name" value="Ribonuclease H-like superfamily/Ribonuclease H"/>
    <property type="match status" value="1"/>
</dbReference>
<dbReference type="InterPro" id="IPR002156">
    <property type="entry name" value="RNaseH_domain"/>
</dbReference>
<protein>
    <recommendedName>
        <fullName evidence="1">RNase H type-1 domain-containing protein</fullName>
    </recommendedName>
</protein>
<reference evidence="2" key="1">
    <citation type="journal article" date="2019" name="Sci. Rep.">
        <title>Draft genome of Tanacetum cinerariifolium, the natural source of mosquito coil.</title>
        <authorList>
            <person name="Yamashiro T."/>
            <person name="Shiraishi A."/>
            <person name="Satake H."/>
            <person name="Nakayama K."/>
        </authorList>
    </citation>
    <scope>NUCLEOTIDE SEQUENCE</scope>
</reference>